<dbReference type="Proteomes" id="UP000077412">
    <property type="component" value="Chromosome"/>
</dbReference>
<dbReference type="RefSeq" id="WP_066287315.1">
    <property type="nucleotide sequence ID" value="NZ_CP016761.1"/>
</dbReference>
<dbReference type="GO" id="GO:0005737">
    <property type="term" value="C:cytoplasm"/>
    <property type="evidence" value="ECO:0007669"/>
    <property type="project" value="UniProtKB-SubCell"/>
</dbReference>
<accession>A0A1B1Z1U4</accession>
<dbReference type="CDD" id="cd00293">
    <property type="entry name" value="USP-like"/>
    <property type="match status" value="1"/>
</dbReference>
<comment type="subcellular location">
    <subcellularLocation>
        <location evidence="2">Cytoplasm</location>
    </subcellularLocation>
</comment>
<dbReference type="InterPro" id="IPR006016">
    <property type="entry name" value="UspA"/>
</dbReference>
<dbReference type="KEGG" id="far:ABE41_005515"/>
<keyword evidence="2" id="KW-0963">Cytoplasm</keyword>
<evidence type="ECO:0000259" key="3">
    <source>
        <dbReference type="Pfam" id="PF00582"/>
    </source>
</evidence>
<reference evidence="4 5" key="1">
    <citation type="submission" date="2016-08" db="EMBL/GenBank/DDBJ databases">
        <title>Complete genome sequence of Fictibacillus arsenicus G25-54, a strain with toxicity to nematodes and a potential arsenic-resistance activity.</title>
        <authorList>
            <person name="Zheng Z."/>
        </authorList>
    </citation>
    <scope>NUCLEOTIDE SEQUENCE [LARGE SCALE GENOMIC DNA]</scope>
    <source>
        <strain evidence="4 5">G25-54</strain>
    </source>
</reference>
<evidence type="ECO:0000256" key="1">
    <source>
        <dbReference type="ARBA" id="ARBA00008791"/>
    </source>
</evidence>
<protein>
    <recommendedName>
        <fullName evidence="2">Universal stress protein</fullName>
    </recommendedName>
</protein>
<evidence type="ECO:0000256" key="2">
    <source>
        <dbReference type="PIRNR" id="PIRNR006276"/>
    </source>
</evidence>
<dbReference type="STRING" id="255247.ABE41_005515"/>
<feature type="domain" description="UspA" evidence="3">
    <location>
        <begin position="3"/>
        <end position="150"/>
    </location>
</feature>
<dbReference type="Pfam" id="PF00582">
    <property type="entry name" value="Usp"/>
    <property type="match status" value="1"/>
</dbReference>
<proteinExistence type="inferred from homology"/>
<evidence type="ECO:0000313" key="5">
    <source>
        <dbReference type="Proteomes" id="UP000077412"/>
    </source>
</evidence>
<dbReference type="AlphaFoldDB" id="A0A1B1Z1U4"/>
<dbReference type="Gene3D" id="3.40.50.620">
    <property type="entry name" value="HUPs"/>
    <property type="match status" value="1"/>
</dbReference>
<name>A0A1B1Z1U4_9BACL</name>
<gene>
    <name evidence="4" type="ORF">ABE41_005515</name>
</gene>
<dbReference type="EMBL" id="CP016761">
    <property type="protein sequence ID" value="ANX11458.1"/>
    <property type="molecule type" value="Genomic_DNA"/>
</dbReference>
<organism evidence="4 5">
    <name type="scientific">Fictibacillus arsenicus</name>
    <dbReference type="NCBI Taxonomy" id="255247"/>
    <lineage>
        <taxon>Bacteria</taxon>
        <taxon>Bacillati</taxon>
        <taxon>Bacillota</taxon>
        <taxon>Bacilli</taxon>
        <taxon>Bacillales</taxon>
        <taxon>Fictibacillaceae</taxon>
        <taxon>Fictibacillus</taxon>
    </lineage>
</organism>
<dbReference type="PIRSF" id="PIRSF006276">
    <property type="entry name" value="UspA"/>
    <property type="match status" value="1"/>
</dbReference>
<dbReference type="InterPro" id="IPR014729">
    <property type="entry name" value="Rossmann-like_a/b/a_fold"/>
</dbReference>
<dbReference type="SUPFAM" id="SSF52402">
    <property type="entry name" value="Adenine nucleotide alpha hydrolases-like"/>
    <property type="match status" value="1"/>
</dbReference>
<dbReference type="PANTHER" id="PTHR46268:SF25">
    <property type="entry name" value="USPA DOMAIN PROTEIN"/>
    <property type="match status" value="1"/>
</dbReference>
<dbReference type="PANTHER" id="PTHR46268">
    <property type="entry name" value="STRESS RESPONSE PROTEIN NHAX"/>
    <property type="match status" value="1"/>
</dbReference>
<evidence type="ECO:0000313" key="4">
    <source>
        <dbReference type="EMBL" id="ANX11458.1"/>
    </source>
</evidence>
<dbReference type="PRINTS" id="PR01438">
    <property type="entry name" value="UNVRSLSTRESS"/>
</dbReference>
<sequence>MLYKKILIAVDGSEGSFVALHNGIEFARNTGAELTLLYVTNEVTLPLYGGVYPVGMANTTVEVKEAAITEQSHGEEILNKAQRRVDPTIKTTSAILHGDPSATICSYADTHNIDLIVIGNRGHSGFKKLFLGSVSQKVVSDAHQPVLVAK</sequence>
<dbReference type="InterPro" id="IPR006015">
    <property type="entry name" value="Universal_stress_UspA"/>
</dbReference>
<keyword evidence="5" id="KW-1185">Reference proteome</keyword>
<comment type="similarity">
    <text evidence="1 2">Belongs to the universal stress protein A family.</text>
</comment>